<evidence type="ECO:0000256" key="1">
    <source>
        <dbReference type="ARBA" id="ARBA00000085"/>
    </source>
</evidence>
<dbReference type="Gene3D" id="3.30.450.20">
    <property type="entry name" value="PAS domain"/>
    <property type="match status" value="1"/>
</dbReference>
<feature type="transmembrane region" description="Helical" evidence="13">
    <location>
        <begin position="178"/>
        <end position="197"/>
    </location>
</feature>
<evidence type="ECO:0000256" key="13">
    <source>
        <dbReference type="SAM" id="Phobius"/>
    </source>
</evidence>
<comment type="catalytic activity">
    <reaction evidence="1">
        <text>ATP + protein L-histidine = ADP + protein N-phospho-L-histidine.</text>
        <dbReference type="EC" id="2.7.13.3"/>
    </reaction>
</comment>
<protein>
    <recommendedName>
        <fullName evidence="3">histidine kinase</fullName>
        <ecNumber evidence="3">2.7.13.3</ecNumber>
    </recommendedName>
</protein>
<evidence type="ECO:0000256" key="7">
    <source>
        <dbReference type="ARBA" id="ARBA00022777"/>
    </source>
</evidence>
<evidence type="ECO:0000313" key="16">
    <source>
        <dbReference type="Proteomes" id="UP000474630"/>
    </source>
</evidence>
<dbReference type="InterPro" id="IPR036890">
    <property type="entry name" value="HATPase_C_sf"/>
</dbReference>
<gene>
    <name evidence="15" type="ORF">G0Q07_12170</name>
</gene>
<evidence type="ECO:0000256" key="5">
    <source>
        <dbReference type="ARBA" id="ARBA00022692"/>
    </source>
</evidence>
<feature type="transmembrane region" description="Helical" evidence="13">
    <location>
        <begin position="101"/>
        <end position="118"/>
    </location>
</feature>
<evidence type="ECO:0000256" key="2">
    <source>
        <dbReference type="ARBA" id="ARBA00004141"/>
    </source>
</evidence>
<dbReference type="SUPFAM" id="SSF47384">
    <property type="entry name" value="Homodimeric domain of signal transducing histidine kinase"/>
    <property type="match status" value="1"/>
</dbReference>
<evidence type="ECO:0000256" key="12">
    <source>
        <dbReference type="SAM" id="Coils"/>
    </source>
</evidence>
<sequence>MIDFIPSISSIQLITAFTAIGTCILLWKFRKATEVRFLILLEVFVAIWAFSYALEFGTPVLEEKVFYSQMSYLGIAFIPVSYFFFTTAFSQKFRLVNKRNILITLIIPIITLVLVFTNDKHGLIWKNYSLNSSTNILHYQHGIWFWIFDIYTFTLIAWGIFNLISSISTFTRFYQKQIRLLIIASLIPVIANLMYIFNINPVPGFDWTTVSFVVTGLIIAFGIFRYKIFELIPLAREKLLTTMNEGVLVINTNGIIEEVNPALIKIFNLNEKTIIHSNFIKTFKNYPDIIELLKSVDDRFTDFELQNKNQTNYFQIRISALYDQLGKYNGKLMVLSDVSSIRLAKIQLTEKNKQLKEQNQRNEKLIDDLDAYAHTLAHDLKNSLGLIHSSSDIIIEAIQDGDMDTVNEFSKIVKESAAKTISVTNELLKMATAGHENVETVPVEMDEIYQSASNQISDMITEYNAKIEVTGNWINSQAYAPWVEEIWINLLSNAMKYGGVPPVIKVGCELTGNGMVKYWIKDNGDGIPKDQHQKIFRKHTRLQPAKASGHGLGLSIVKRIIEKLGGKVVVESTGKKGEGALFSFKLPVGKV</sequence>
<dbReference type="InterPro" id="IPR005467">
    <property type="entry name" value="His_kinase_dom"/>
</dbReference>
<dbReference type="GO" id="GO:0000155">
    <property type="term" value="F:phosphorelay sensor kinase activity"/>
    <property type="evidence" value="ECO:0007669"/>
    <property type="project" value="InterPro"/>
</dbReference>
<comment type="subcellular location">
    <subcellularLocation>
        <location evidence="2">Membrane</location>
        <topology evidence="2">Multi-pass membrane protein</topology>
    </subcellularLocation>
</comment>
<feature type="transmembrane region" description="Helical" evidence="13">
    <location>
        <begin position="34"/>
        <end position="54"/>
    </location>
</feature>
<keyword evidence="10" id="KW-0902">Two-component regulatory system</keyword>
<organism evidence="15 16">
    <name type="scientific">Draconibacterium halophilum</name>
    <dbReference type="NCBI Taxonomy" id="2706887"/>
    <lineage>
        <taxon>Bacteria</taxon>
        <taxon>Pseudomonadati</taxon>
        <taxon>Bacteroidota</taxon>
        <taxon>Bacteroidia</taxon>
        <taxon>Marinilabiliales</taxon>
        <taxon>Prolixibacteraceae</taxon>
        <taxon>Draconibacterium</taxon>
    </lineage>
</organism>
<keyword evidence="9 13" id="KW-1133">Transmembrane helix</keyword>
<dbReference type="InterPro" id="IPR050351">
    <property type="entry name" value="BphY/WalK/GraS-like"/>
</dbReference>
<dbReference type="GO" id="GO:0005524">
    <property type="term" value="F:ATP binding"/>
    <property type="evidence" value="ECO:0007669"/>
    <property type="project" value="UniProtKB-KW"/>
</dbReference>
<dbReference type="PANTHER" id="PTHR42878">
    <property type="entry name" value="TWO-COMPONENT HISTIDINE KINASE"/>
    <property type="match status" value="1"/>
</dbReference>
<dbReference type="InterPro" id="IPR013767">
    <property type="entry name" value="PAS_fold"/>
</dbReference>
<evidence type="ECO:0000256" key="4">
    <source>
        <dbReference type="ARBA" id="ARBA00022679"/>
    </source>
</evidence>
<evidence type="ECO:0000259" key="14">
    <source>
        <dbReference type="PROSITE" id="PS50109"/>
    </source>
</evidence>
<name>A0A6C0RDK6_9BACT</name>
<proteinExistence type="predicted"/>
<evidence type="ECO:0000313" key="15">
    <source>
        <dbReference type="EMBL" id="QIA08420.1"/>
    </source>
</evidence>
<dbReference type="RefSeq" id="WP_163346339.1">
    <property type="nucleotide sequence ID" value="NZ_CP048409.1"/>
</dbReference>
<keyword evidence="5 13" id="KW-0812">Transmembrane</keyword>
<dbReference type="SMART" id="SM00387">
    <property type="entry name" value="HATPase_c"/>
    <property type="match status" value="1"/>
</dbReference>
<feature type="coiled-coil region" evidence="12">
    <location>
        <begin position="338"/>
        <end position="375"/>
    </location>
</feature>
<dbReference type="Gene3D" id="1.10.287.130">
    <property type="match status" value="1"/>
</dbReference>
<dbReference type="GO" id="GO:0016020">
    <property type="term" value="C:membrane"/>
    <property type="evidence" value="ECO:0007669"/>
    <property type="project" value="UniProtKB-SubCell"/>
</dbReference>
<evidence type="ECO:0000256" key="11">
    <source>
        <dbReference type="ARBA" id="ARBA00023136"/>
    </source>
</evidence>
<feature type="transmembrane region" description="Helical" evidence="13">
    <location>
        <begin position="143"/>
        <end position="166"/>
    </location>
</feature>
<dbReference type="InterPro" id="IPR003594">
    <property type="entry name" value="HATPase_dom"/>
</dbReference>
<evidence type="ECO:0000256" key="3">
    <source>
        <dbReference type="ARBA" id="ARBA00012438"/>
    </source>
</evidence>
<keyword evidence="4" id="KW-0808">Transferase</keyword>
<dbReference type="GO" id="GO:0000156">
    <property type="term" value="F:phosphorelay response regulator activity"/>
    <property type="evidence" value="ECO:0007669"/>
    <property type="project" value="TreeGrafter"/>
</dbReference>
<evidence type="ECO:0000256" key="10">
    <source>
        <dbReference type="ARBA" id="ARBA00023012"/>
    </source>
</evidence>
<dbReference type="AlphaFoldDB" id="A0A6C0RDK6"/>
<dbReference type="EC" id="2.7.13.3" evidence="3"/>
<dbReference type="Gene3D" id="3.30.565.10">
    <property type="entry name" value="Histidine kinase-like ATPase, C-terminal domain"/>
    <property type="match status" value="1"/>
</dbReference>
<feature type="transmembrane region" description="Helical" evidence="13">
    <location>
        <begin position="66"/>
        <end position="89"/>
    </location>
</feature>
<evidence type="ECO:0000256" key="8">
    <source>
        <dbReference type="ARBA" id="ARBA00022840"/>
    </source>
</evidence>
<dbReference type="InterPro" id="IPR036097">
    <property type="entry name" value="HisK_dim/P_sf"/>
</dbReference>
<keyword evidence="16" id="KW-1185">Reference proteome</keyword>
<dbReference type="PANTHER" id="PTHR42878:SF7">
    <property type="entry name" value="SENSOR HISTIDINE KINASE GLRK"/>
    <property type="match status" value="1"/>
</dbReference>
<dbReference type="GO" id="GO:0007234">
    <property type="term" value="P:osmosensory signaling via phosphorelay pathway"/>
    <property type="evidence" value="ECO:0007669"/>
    <property type="project" value="TreeGrafter"/>
</dbReference>
<dbReference type="Pfam" id="PF16927">
    <property type="entry name" value="HisKA_7TM"/>
    <property type="match status" value="1"/>
</dbReference>
<dbReference type="KEGG" id="drc:G0Q07_12170"/>
<dbReference type="Pfam" id="PF00989">
    <property type="entry name" value="PAS"/>
    <property type="match status" value="1"/>
</dbReference>
<dbReference type="SUPFAM" id="SSF55874">
    <property type="entry name" value="ATPase domain of HSP90 chaperone/DNA topoisomerase II/histidine kinase"/>
    <property type="match status" value="1"/>
</dbReference>
<dbReference type="InterPro" id="IPR031621">
    <property type="entry name" value="HisKA_7TM"/>
</dbReference>
<accession>A0A6C0RDK6</accession>
<feature type="transmembrane region" description="Helical" evidence="13">
    <location>
        <begin position="6"/>
        <end position="27"/>
    </location>
</feature>
<feature type="transmembrane region" description="Helical" evidence="13">
    <location>
        <begin position="209"/>
        <end position="228"/>
    </location>
</feature>
<feature type="domain" description="Histidine kinase" evidence="14">
    <location>
        <begin position="375"/>
        <end position="590"/>
    </location>
</feature>
<dbReference type="Proteomes" id="UP000474630">
    <property type="component" value="Chromosome"/>
</dbReference>
<dbReference type="InterPro" id="IPR004358">
    <property type="entry name" value="Sig_transdc_His_kin-like_C"/>
</dbReference>
<dbReference type="CDD" id="cd00130">
    <property type="entry name" value="PAS"/>
    <property type="match status" value="1"/>
</dbReference>
<dbReference type="InterPro" id="IPR000014">
    <property type="entry name" value="PAS"/>
</dbReference>
<evidence type="ECO:0000256" key="9">
    <source>
        <dbReference type="ARBA" id="ARBA00022989"/>
    </source>
</evidence>
<dbReference type="GO" id="GO:0030295">
    <property type="term" value="F:protein kinase activator activity"/>
    <property type="evidence" value="ECO:0007669"/>
    <property type="project" value="TreeGrafter"/>
</dbReference>
<dbReference type="SUPFAM" id="SSF55785">
    <property type="entry name" value="PYP-like sensor domain (PAS domain)"/>
    <property type="match status" value="1"/>
</dbReference>
<keyword evidence="8" id="KW-0067">ATP-binding</keyword>
<keyword evidence="12" id="KW-0175">Coiled coil</keyword>
<dbReference type="InterPro" id="IPR035965">
    <property type="entry name" value="PAS-like_dom_sf"/>
</dbReference>
<dbReference type="PROSITE" id="PS50109">
    <property type="entry name" value="HIS_KIN"/>
    <property type="match status" value="1"/>
</dbReference>
<evidence type="ECO:0000256" key="6">
    <source>
        <dbReference type="ARBA" id="ARBA00022741"/>
    </source>
</evidence>
<dbReference type="EMBL" id="CP048409">
    <property type="protein sequence ID" value="QIA08420.1"/>
    <property type="molecule type" value="Genomic_DNA"/>
</dbReference>
<dbReference type="Pfam" id="PF02518">
    <property type="entry name" value="HATPase_c"/>
    <property type="match status" value="1"/>
</dbReference>
<keyword evidence="6" id="KW-0547">Nucleotide-binding</keyword>
<keyword evidence="11 13" id="KW-0472">Membrane</keyword>
<reference evidence="15 16" key="1">
    <citation type="submission" date="2020-02" db="EMBL/GenBank/DDBJ databases">
        <title>Genome sequencing for Draconibacterium sp. strain M1.</title>
        <authorList>
            <person name="Park S.-J."/>
        </authorList>
    </citation>
    <scope>NUCLEOTIDE SEQUENCE [LARGE SCALE GENOMIC DNA]</scope>
    <source>
        <strain evidence="15 16">M1</strain>
    </source>
</reference>
<dbReference type="GO" id="GO:0006355">
    <property type="term" value="P:regulation of DNA-templated transcription"/>
    <property type="evidence" value="ECO:0007669"/>
    <property type="project" value="InterPro"/>
</dbReference>
<keyword evidence="7" id="KW-0418">Kinase</keyword>
<dbReference type="PRINTS" id="PR00344">
    <property type="entry name" value="BCTRLSENSOR"/>
</dbReference>